<organism evidence="1 2">
    <name type="scientific">Forsythia ovata</name>
    <dbReference type="NCBI Taxonomy" id="205694"/>
    <lineage>
        <taxon>Eukaryota</taxon>
        <taxon>Viridiplantae</taxon>
        <taxon>Streptophyta</taxon>
        <taxon>Embryophyta</taxon>
        <taxon>Tracheophyta</taxon>
        <taxon>Spermatophyta</taxon>
        <taxon>Magnoliopsida</taxon>
        <taxon>eudicotyledons</taxon>
        <taxon>Gunneridae</taxon>
        <taxon>Pentapetalae</taxon>
        <taxon>asterids</taxon>
        <taxon>lamiids</taxon>
        <taxon>Lamiales</taxon>
        <taxon>Oleaceae</taxon>
        <taxon>Forsythieae</taxon>
        <taxon>Forsythia</taxon>
    </lineage>
</organism>
<evidence type="ECO:0008006" key="3">
    <source>
        <dbReference type="Google" id="ProtNLM"/>
    </source>
</evidence>
<dbReference type="PANTHER" id="PTHR48449:SF1">
    <property type="entry name" value="DUF1985 DOMAIN-CONTAINING PROTEIN"/>
    <property type="match status" value="1"/>
</dbReference>
<evidence type="ECO:0000313" key="1">
    <source>
        <dbReference type="EMBL" id="KAL2477432.1"/>
    </source>
</evidence>
<reference evidence="2" key="1">
    <citation type="submission" date="2024-07" db="EMBL/GenBank/DDBJ databases">
        <title>Two chromosome-level genome assemblies of Korean endemic species Abeliophyllum distichum and Forsythia ovata (Oleaceae).</title>
        <authorList>
            <person name="Jang H."/>
        </authorList>
    </citation>
    <scope>NUCLEOTIDE SEQUENCE [LARGE SCALE GENOMIC DNA]</scope>
</reference>
<dbReference type="PANTHER" id="PTHR48449">
    <property type="entry name" value="DUF1985 DOMAIN-CONTAINING PROTEIN"/>
    <property type="match status" value="1"/>
</dbReference>
<name>A0ABD1QML9_9LAMI</name>
<comment type="caution">
    <text evidence="1">The sequence shown here is derived from an EMBL/GenBank/DDBJ whole genome shotgun (WGS) entry which is preliminary data.</text>
</comment>
<evidence type="ECO:0000313" key="2">
    <source>
        <dbReference type="Proteomes" id="UP001604277"/>
    </source>
</evidence>
<protein>
    <recommendedName>
        <fullName evidence="3">DUF1985 domain-containing protein</fullName>
    </recommendedName>
</protein>
<dbReference type="Proteomes" id="UP001604277">
    <property type="component" value="Unassembled WGS sequence"/>
</dbReference>
<keyword evidence="2" id="KW-1185">Reference proteome</keyword>
<dbReference type="AlphaFoldDB" id="A0ABD1QML9"/>
<gene>
    <name evidence="1" type="ORF">Fot_46446</name>
</gene>
<sequence length="117" mass="13682">MEYFVDRNFVTESKVLSRSTLPKIDAVYDALDDEHKELFLNSCFGKLYNVRSMQISPKLIHNLLIKRVCSKNVDGLWFCLENEQATRFSFFEFMLVNGFKPGNEAEYKNRIVQKIGC</sequence>
<proteinExistence type="predicted"/>
<accession>A0ABD1QML9</accession>
<dbReference type="EMBL" id="JBFOLJ010000014">
    <property type="protein sequence ID" value="KAL2477432.1"/>
    <property type="molecule type" value="Genomic_DNA"/>
</dbReference>